<dbReference type="AlphaFoldDB" id="A0AAV9RL87"/>
<dbReference type="InterPro" id="IPR052314">
    <property type="entry name" value="Immune_rcpt_domain"/>
</dbReference>
<feature type="transmembrane region" description="Helical" evidence="5">
    <location>
        <begin position="182"/>
        <end position="205"/>
    </location>
</feature>
<feature type="region of interest" description="Disordered" evidence="4">
    <location>
        <begin position="316"/>
        <end position="338"/>
    </location>
</feature>
<evidence type="ECO:0000256" key="6">
    <source>
        <dbReference type="SAM" id="SignalP"/>
    </source>
</evidence>
<dbReference type="PANTHER" id="PTHR16423">
    <property type="entry name" value="TREM-LIKE TRANSCRIPT PROTEIN"/>
    <property type="match status" value="1"/>
</dbReference>
<feature type="compositionally biased region" description="Low complexity" evidence="4">
    <location>
        <begin position="319"/>
        <end position="338"/>
    </location>
</feature>
<evidence type="ECO:0000256" key="1">
    <source>
        <dbReference type="ARBA" id="ARBA00022729"/>
    </source>
</evidence>
<gene>
    <name evidence="7" type="ORF">CRENBAI_018992</name>
</gene>
<dbReference type="SUPFAM" id="SSF48726">
    <property type="entry name" value="Immunoglobulin"/>
    <property type="match status" value="1"/>
</dbReference>
<protein>
    <submittedName>
        <fullName evidence="7">Uncharacterized protein</fullName>
    </submittedName>
</protein>
<feature type="signal peptide" evidence="6">
    <location>
        <begin position="1"/>
        <end position="19"/>
    </location>
</feature>
<dbReference type="InterPro" id="IPR013783">
    <property type="entry name" value="Ig-like_fold"/>
</dbReference>
<accession>A0AAV9RL87</accession>
<organism evidence="7 8">
    <name type="scientific">Crenichthys baileyi</name>
    <name type="common">White River springfish</name>
    <dbReference type="NCBI Taxonomy" id="28760"/>
    <lineage>
        <taxon>Eukaryota</taxon>
        <taxon>Metazoa</taxon>
        <taxon>Chordata</taxon>
        <taxon>Craniata</taxon>
        <taxon>Vertebrata</taxon>
        <taxon>Euteleostomi</taxon>
        <taxon>Actinopterygii</taxon>
        <taxon>Neopterygii</taxon>
        <taxon>Teleostei</taxon>
        <taxon>Neoteleostei</taxon>
        <taxon>Acanthomorphata</taxon>
        <taxon>Ovalentaria</taxon>
        <taxon>Atherinomorphae</taxon>
        <taxon>Cyprinodontiformes</taxon>
        <taxon>Goodeidae</taxon>
        <taxon>Crenichthys</taxon>
    </lineage>
</organism>
<dbReference type="Proteomes" id="UP001311232">
    <property type="component" value="Unassembled WGS sequence"/>
</dbReference>
<dbReference type="Gene3D" id="2.60.40.10">
    <property type="entry name" value="Immunoglobulins"/>
    <property type="match status" value="1"/>
</dbReference>
<dbReference type="GO" id="GO:0038023">
    <property type="term" value="F:signaling receptor activity"/>
    <property type="evidence" value="ECO:0007669"/>
    <property type="project" value="TreeGrafter"/>
</dbReference>
<feature type="compositionally biased region" description="Low complexity" evidence="4">
    <location>
        <begin position="145"/>
        <end position="173"/>
    </location>
</feature>
<keyword evidence="1 6" id="KW-0732">Signal</keyword>
<comment type="caution">
    <text evidence="7">The sequence shown here is derived from an EMBL/GenBank/DDBJ whole genome shotgun (WGS) entry which is preliminary data.</text>
</comment>
<evidence type="ECO:0000256" key="4">
    <source>
        <dbReference type="SAM" id="MobiDB-lite"/>
    </source>
</evidence>
<name>A0AAV9RL87_9TELE</name>
<evidence type="ECO:0000256" key="2">
    <source>
        <dbReference type="ARBA" id="ARBA00023157"/>
    </source>
</evidence>
<dbReference type="EMBL" id="JAHHUM010001734">
    <property type="protein sequence ID" value="KAK5609825.1"/>
    <property type="molecule type" value="Genomic_DNA"/>
</dbReference>
<keyword evidence="8" id="KW-1185">Reference proteome</keyword>
<sequence>MKVCHTLISFFFLTSLQDGDTGEPRTAKEGTNITVSCPFSFSGSRRFFCKGTCEGKNILIETTKDRDQQGRYSIQYEKKNCFLSDIMYVSITELKQPDSGRYRCRLDKTLAGTLHEDFDLYVTEASSPSEPKWTLITFTSTTTTTTSTTTTTTLTQRLSSSSFSSPSESTQQTRTSTGPKSLVLYVGLILAILIFIFIATLLIFLKNKKFGQKEACPLKTQSADMTVANPVYEEIGEEDRENKPPPGEISSVYVCSKSCTTNTAQSTIYSLPSITQIKAEDDGVHYSEVHLFNGTTSSSSAPCGCADNVTYSEPQIAKSSASHSSESPSLYSSITLQQ</sequence>
<feature type="region of interest" description="Disordered" evidence="4">
    <location>
        <begin position="145"/>
        <end position="176"/>
    </location>
</feature>
<evidence type="ECO:0000256" key="5">
    <source>
        <dbReference type="SAM" id="Phobius"/>
    </source>
</evidence>
<dbReference type="PANTHER" id="PTHR16423:SF7">
    <property type="entry name" value="NATURAL CYTOTOXICITY TRIGGERING RECEPTOR 2"/>
    <property type="match status" value="1"/>
</dbReference>
<reference evidence="7 8" key="1">
    <citation type="submission" date="2021-06" db="EMBL/GenBank/DDBJ databases">
        <authorList>
            <person name="Palmer J.M."/>
        </authorList>
    </citation>
    <scope>NUCLEOTIDE SEQUENCE [LARGE SCALE GENOMIC DNA]</scope>
    <source>
        <strain evidence="7 8">MEX-2019</strain>
        <tissue evidence="7">Muscle</tissue>
    </source>
</reference>
<keyword evidence="5" id="KW-0812">Transmembrane</keyword>
<evidence type="ECO:0000256" key="3">
    <source>
        <dbReference type="ARBA" id="ARBA00023319"/>
    </source>
</evidence>
<keyword evidence="5" id="KW-0472">Membrane</keyword>
<feature type="chain" id="PRO_5043844074" evidence="6">
    <location>
        <begin position="20"/>
        <end position="338"/>
    </location>
</feature>
<keyword evidence="2" id="KW-1015">Disulfide bond</keyword>
<evidence type="ECO:0000313" key="8">
    <source>
        <dbReference type="Proteomes" id="UP001311232"/>
    </source>
</evidence>
<evidence type="ECO:0000313" key="7">
    <source>
        <dbReference type="EMBL" id="KAK5609825.1"/>
    </source>
</evidence>
<keyword evidence="3" id="KW-0393">Immunoglobulin domain</keyword>
<dbReference type="InterPro" id="IPR036179">
    <property type="entry name" value="Ig-like_dom_sf"/>
</dbReference>
<keyword evidence="5" id="KW-1133">Transmembrane helix</keyword>
<proteinExistence type="predicted"/>
<dbReference type="GO" id="GO:0009986">
    <property type="term" value="C:cell surface"/>
    <property type="evidence" value="ECO:0007669"/>
    <property type="project" value="TreeGrafter"/>
</dbReference>